<feature type="transmembrane region" description="Helical" evidence="1">
    <location>
        <begin position="193"/>
        <end position="216"/>
    </location>
</feature>
<reference evidence="2 3" key="1">
    <citation type="submission" date="2019-02" db="EMBL/GenBank/DDBJ databases">
        <title>Sequencing the genomes of 1000 actinobacteria strains.</title>
        <authorList>
            <person name="Klenk H.-P."/>
        </authorList>
    </citation>
    <scope>NUCLEOTIDE SEQUENCE [LARGE SCALE GENOMIC DNA]</scope>
    <source>
        <strain evidence="2 3">DSM 45612</strain>
    </source>
</reference>
<proteinExistence type="predicted"/>
<feature type="transmembrane region" description="Helical" evidence="1">
    <location>
        <begin position="315"/>
        <end position="336"/>
    </location>
</feature>
<feature type="transmembrane region" description="Helical" evidence="1">
    <location>
        <begin position="72"/>
        <end position="97"/>
    </location>
</feature>
<name>A0A4Q8BE51_9ACTN</name>
<comment type="caution">
    <text evidence="2">The sequence shown here is derived from an EMBL/GenBank/DDBJ whole genome shotgun (WGS) entry which is preliminary data.</text>
</comment>
<dbReference type="Proteomes" id="UP000294114">
    <property type="component" value="Unassembled WGS sequence"/>
</dbReference>
<feature type="transmembrane region" description="Helical" evidence="1">
    <location>
        <begin position="250"/>
        <end position="272"/>
    </location>
</feature>
<dbReference type="RefSeq" id="WP_130335751.1">
    <property type="nucleotide sequence ID" value="NZ_SHLD01000001.1"/>
</dbReference>
<organism evidence="2 3">
    <name type="scientific">Micromonospora kangleipakensis</name>
    <dbReference type="NCBI Taxonomy" id="1077942"/>
    <lineage>
        <taxon>Bacteria</taxon>
        <taxon>Bacillati</taxon>
        <taxon>Actinomycetota</taxon>
        <taxon>Actinomycetes</taxon>
        <taxon>Micromonosporales</taxon>
        <taxon>Micromonosporaceae</taxon>
        <taxon>Micromonospora</taxon>
    </lineage>
</organism>
<keyword evidence="1" id="KW-1133">Transmembrane helix</keyword>
<accession>A0A4Q8BE51</accession>
<feature type="transmembrane region" description="Helical" evidence="1">
    <location>
        <begin position="167"/>
        <end position="186"/>
    </location>
</feature>
<keyword evidence="1" id="KW-0472">Membrane</keyword>
<sequence length="359" mass="38045">MSDAELERRYRRLLAVYPWEHRRAYEEEMLAVLLADARPGQRRPTAADTANLIGAGLRARLRVSARGFTEPAWADAAAVTGLLVALALFALAGKTLLDQLVADPSVPPPMRPVGPNAVDWLRVMGWAGVIVTALVGLRWVAAGLAWAGVAAWVVLVAPGIADQPTYVVDTLPQLALAVVAAAALTVPAPRRRAVAVLGVRPLVTLVLAALAAVSILEVNRLARPAFTVTSSTGYTVYVLYDLEASSELVIWLYVAGLAVAALVVLVSLAGLAPEIRRRVAVMLAPVAALALVIDSALAGWAVSTVHMGHAIPLVPAQWAMLVLVPAVTFLAGVLLVRRREETLRMVALGRDADRERPAA</sequence>
<dbReference type="AlphaFoldDB" id="A0A4Q8BE51"/>
<keyword evidence="1" id="KW-0812">Transmembrane</keyword>
<feature type="transmembrane region" description="Helical" evidence="1">
    <location>
        <begin position="117"/>
        <end position="137"/>
    </location>
</feature>
<feature type="transmembrane region" description="Helical" evidence="1">
    <location>
        <begin position="144"/>
        <end position="161"/>
    </location>
</feature>
<dbReference type="OrthoDB" id="5150238at2"/>
<evidence type="ECO:0000256" key="1">
    <source>
        <dbReference type="SAM" id="Phobius"/>
    </source>
</evidence>
<evidence type="ECO:0000313" key="3">
    <source>
        <dbReference type="Proteomes" id="UP000294114"/>
    </source>
</evidence>
<protein>
    <submittedName>
        <fullName evidence="2">Uncharacterized protein</fullName>
    </submittedName>
</protein>
<gene>
    <name evidence="2" type="ORF">EV384_4174</name>
</gene>
<keyword evidence="3" id="KW-1185">Reference proteome</keyword>
<evidence type="ECO:0000313" key="2">
    <source>
        <dbReference type="EMBL" id="RZU75621.1"/>
    </source>
</evidence>
<dbReference type="EMBL" id="SHLD01000001">
    <property type="protein sequence ID" value="RZU75621.1"/>
    <property type="molecule type" value="Genomic_DNA"/>
</dbReference>
<feature type="transmembrane region" description="Helical" evidence="1">
    <location>
        <begin position="279"/>
        <end position="303"/>
    </location>
</feature>